<proteinExistence type="predicted"/>
<feature type="non-terminal residue" evidence="2">
    <location>
        <position position="94"/>
    </location>
</feature>
<sequence>MDAQGRGRAGDDNVDPADQWVFDPNTGNYELRLDPAGQAPARPSDRKLPGSRRAARNPGGEVGDTDTRPLPTQGGRRGRSAAGDTGEPPTGGRA</sequence>
<dbReference type="Proteomes" id="UP000262477">
    <property type="component" value="Unassembled WGS sequence"/>
</dbReference>
<dbReference type="EMBL" id="QUAC01000064">
    <property type="protein sequence ID" value="REK90662.1"/>
    <property type="molecule type" value="Genomic_DNA"/>
</dbReference>
<protein>
    <submittedName>
        <fullName evidence="2">LytR family transcriptional regulator</fullName>
    </submittedName>
</protein>
<keyword evidence="3" id="KW-1185">Reference proteome</keyword>
<evidence type="ECO:0000256" key="1">
    <source>
        <dbReference type="SAM" id="MobiDB-lite"/>
    </source>
</evidence>
<evidence type="ECO:0000313" key="3">
    <source>
        <dbReference type="Proteomes" id="UP000262477"/>
    </source>
</evidence>
<organism evidence="2 3">
    <name type="scientific">Streptomyces inhibens</name>
    <dbReference type="NCBI Taxonomy" id="2293571"/>
    <lineage>
        <taxon>Bacteria</taxon>
        <taxon>Bacillati</taxon>
        <taxon>Actinomycetota</taxon>
        <taxon>Actinomycetes</taxon>
        <taxon>Kitasatosporales</taxon>
        <taxon>Streptomycetaceae</taxon>
        <taxon>Streptomyces</taxon>
    </lineage>
</organism>
<gene>
    <name evidence="2" type="ORF">DY245_08995</name>
</gene>
<comment type="caution">
    <text evidence="2">The sequence shown here is derived from an EMBL/GenBank/DDBJ whole genome shotgun (WGS) entry which is preliminary data.</text>
</comment>
<reference evidence="2 3" key="1">
    <citation type="submission" date="2018-08" db="EMBL/GenBank/DDBJ databases">
        <title>Streptomyces NEAU-D10 sp. nov., a novel Actinomycete isolated from soil.</title>
        <authorList>
            <person name="Jin L."/>
        </authorList>
    </citation>
    <scope>NUCLEOTIDE SEQUENCE [LARGE SCALE GENOMIC DNA]</scope>
    <source>
        <strain evidence="2 3">NEAU-D10</strain>
    </source>
</reference>
<evidence type="ECO:0000313" key="2">
    <source>
        <dbReference type="EMBL" id="REK90662.1"/>
    </source>
</evidence>
<dbReference type="AlphaFoldDB" id="A0A371Q7J2"/>
<feature type="region of interest" description="Disordered" evidence="1">
    <location>
        <begin position="1"/>
        <end position="94"/>
    </location>
</feature>
<name>A0A371Q7J2_STRIH</name>
<accession>A0A371Q7J2</accession>